<evidence type="ECO:0000259" key="2">
    <source>
        <dbReference type="Pfam" id="PF20789"/>
    </source>
</evidence>
<dbReference type="PANTHER" id="PTHR38110">
    <property type="entry name" value="CHROMOSOME 23, WHOLE GENOME SHOTGUN SEQUENCE"/>
    <property type="match status" value="1"/>
</dbReference>
<dbReference type="Gene3D" id="2.40.160.210">
    <property type="entry name" value="Acyl-CoA thioesterase, double hotdog domain"/>
    <property type="match status" value="1"/>
</dbReference>
<feature type="domain" description="Acyl-CoA thioesterase-like C-terminal" evidence="2">
    <location>
        <begin position="209"/>
        <end position="310"/>
    </location>
</feature>
<feature type="domain" description="Acyl-CoA thioesterase-like N-terminal HotDog" evidence="1">
    <location>
        <begin position="59"/>
        <end position="128"/>
    </location>
</feature>
<evidence type="ECO:0000259" key="1">
    <source>
        <dbReference type="Pfam" id="PF13622"/>
    </source>
</evidence>
<dbReference type="SUPFAM" id="SSF54637">
    <property type="entry name" value="Thioesterase/thiol ester dehydrase-isomerase"/>
    <property type="match status" value="1"/>
</dbReference>
<sequence length="326" mass="36252">MANAHLPNCHPDVTPDWFQETFSRTTYLEAIQTSLVEGFDGGRYQGYVQPGWCSSAGRQLAAHGGYCVGALMTTCQQFFAKQHGDMNQPDCIGVHVEFLAPVPQGNYHVTVKDVALGGRQSVVEACIVSSDIRRPKTYIIGLVRMGRLIEDKEAPGIPIPTTHIPDRVLECTRVTNANYYRASPATATVRIFSPKDGVSSMWSPVFGGQNCRDRWHKMDDETLFETEHLPLIADLIPAIPLNYEKDLSTIFQWRMPTTSLTPDIKSDPRGNEWLLTRAAMRRFYNGRFDMDIKIIDDGGNIIATCTQACLAIPAKVSKSKGKGEKL</sequence>
<dbReference type="InterPro" id="IPR049449">
    <property type="entry name" value="TesB_ACOT8-like_N"/>
</dbReference>
<proteinExistence type="predicted"/>
<dbReference type="Pfam" id="PF13622">
    <property type="entry name" value="4HBT_3"/>
    <property type="match status" value="1"/>
</dbReference>
<dbReference type="InterPro" id="IPR029069">
    <property type="entry name" value="HotDog_dom_sf"/>
</dbReference>
<evidence type="ECO:0000313" key="4">
    <source>
        <dbReference type="Proteomes" id="UP000054321"/>
    </source>
</evidence>
<organism evidence="3 4">
    <name type="scientific">Oidiodendron maius (strain Zn)</name>
    <dbReference type="NCBI Taxonomy" id="913774"/>
    <lineage>
        <taxon>Eukaryota</taxon>
        <taxon>Fungi</taxon>
        <taxon>Dikarya</taxon>
        <taxon>Ascomycota</taxon>
        <taxon>Pezizomycotina</taxon>
        <taxon>Leotiomycetes</taxon>
        <taxon>Leotiomycetes incertae sedis</taxon>
        <taxon>Myxotrichaceae</taxon>
        <taxon>Oidiodendron</taxon>
    </lineage>
</organism>
<accession>A0A0C3H372</accession>
<dbReference type="InterPro" id="IPR042171">
    <property type="entry name" value="Acyl-CoA_hotdog"/>
</dbReference>
<dbReference type="AlphaFoldDB" id="A0A0C3H372"/>
<dbReference type="OrthoDB" id="2532955at2759"/>
<gene>
    <name evidence="3" type="ORF">OIDMADRAFT_44437</name>
</gene>
<evidence type="ECO:0000313" key="3">
    <source>
        <dbReference type="EMBL" id="KIM96991.1"/>
    </source>
</evidence>
<dbReference type="Pfam" id="PF20789">
    <property type="entry name" value="4HBT_3C"/>
    <property type="match status" value="1"/>
</dbReference>
<dbReference type="InterPro" id="IPR049450">
    <property type="entry name" value="ACOT8-like_C"/>
</dbReference>
<evidence type="ECO:0008006" key="5">
    <source>
        <dbReference type="Google" id="ProtNLM"/>
    </source>
</evidence>
<keyword evidence="4" id="KW-1185">Reference proteome</keyword>
<reference evidence="4" key="2">
    <citation type="submission" date="2015-01" db="EMBL/GenBank/DDBJ databases">
        <title>Evolutionary Origins and Diversification of the Mycorrhizal Mutualists.</title>
        <authorList>
            <consortium name="DOE Joint Genome Institute"/>
            <consortium name="Mycorrhizal Genomics Consortium"/>
            <person name="Kohler A."/>
            <person name="Kuo A."/>
            <person name="Nagy L.G."/>
            <person name="Floudas D."/>
            <person name="Copeland A."/>
            <person name="Barry K.W."/>
            <person name="Cichocki N."/>
            <person name="Veneault-Fourrey C."/>
            <person name="LaButti K."/>
            <person name="Lindquist E.A."/>
            <person name="Lipzen A."/>
            <person name="Lundell T."/>
            <person name="Morin E."/>
            <person name="Murat C."/>
            <person name="Riley R."/>
            <person name="Ohm R."/>
            <person name="Sun H."/>
            <person name="Tunlid A."/>
            <person name="Henrissat B."/>
            <person name="Grigoriev I.V."/>
            <person name="Hibbett D.S."/>
            <person name="Martin F."/>
        </authorList>
    </citation>
    <scope>NUCLEOTIDE SEQUENCE [LARGE SCALE GENOMIC DNA]</scope>
    <source>
        <strain evidence="4">Zn</strain>
    </source>
</reference>
<dbReference type="InterPro" id="IPR052389">
    <property type="entry name" value="Sec_Metab_Biosynth-Assoc"/>
</dbReference>
<dbReference type="Proteomes" id="UP000054321">
    <property type="component" value="Unassembled WGS sequence"/>
</dbReference>
<dbReference type="InParanoid" id="A0A0C3H372"/>
<name>A0A0C3H372_OIDMZ</name>
<protein>
    <recommendedName>
        <fullName evidence="5">Thioesterase domain-containing protein</fullName>
    </recommendedName>
</protein>
<reference evidence="3 4" key="1">
    <citation type="submission" date="2014-04" db="EMBL/GenBank/DDBJ databases">
        <authorList>
            <consortium name="DOE Joint Genome Institute"/>
            <person name="Kuo A."/>
            <person name="Martino E."/>
            <person name="Perotto S."/>
            <person name="Kohler A."/>
            <person name="Nagy L.G."/>
            <person name="Floudas D."/>
            <person name="Copeland A."/>
            <person name="Barry K.W."/>
            <person name="Cichocki N."/>
            <person name="Veneault-Fourrey C."/>
            <person name="LaButti K."/>
            <person name="Lindquist E.A."/>
            <person name="Lipzen A."/>
            <person name="Lundell T."/>
            <person name="Morin E."/>
            <person name="Murat C."/>
            <person name="Sun H."/>
            <person name="Tunlid A."/>
            <person name="Henrissat B."/>
            <person name="Grigoriev I.V."/>
            <person name="Hibbett D.S."/>
            <person name="Martin F."/>
            <person name="Nordberg H.P."/>
            <person name="Cantor M.N."/>
            <person name="Hua S.X."/>
        </authorList>
    </citation>
    <scope>NUCLEOTIDE SEQUENCE [LARGE SCALE GENOMIC DNA]</scope>
    <source>
        <strain evidence="3 4">Zn</strain>
    </source>
</reference>
<dbReference type="HOGENOM" id="CLU_051051_0_0_1"/>
<dbReference type="PANTHER" id="PTHR38110:SF4">
    <property type="entry name" value="THIOESTERASE-LIKE SUPERFAMILY-DOMAIN-CONTAINING PROTEIN"/>
    <property type="match status" value="1"/>
</dbReference>
<dbReference type="EMBL" id="KN832883">
    <property type="protein sequence ID" value="KIM96991.1"/>
    <property type="molecule type" value="Genomic_DNA"/>
</dbReference>